<dbReference type="EMBL" id="SODV01000002">
    <property type="protein sequence ID" value="TDW96372.1"/>
    <property type="molecule type" value="Genomic_DNA"/>
</dbReference>
<dbReference type="SUPFAM" id="SSF56112">
    <property type="entry name" value="Protein kinase-like (PK-like)"/>
    <property type="match status" value="1"/>
</dbReference>
<dbReference type="InterPro" id="IPR002575">
    <property type="entry name" value="Aminoglycoside_PTrfase"/>
</dbReference>
<keyword evidence="2" id="KW-0808">Transferase</keyword>
<reference evidence="2 3" key="1">
    <citation type="submission" date="2019-03" db="EMBL/GenBank/DDBJ databases">
        <title>Genomic Encyclopedia of Type Strains, Phase IV (KMG-IV): sequencing the most valuable type-strain genomes for metagenomic binning, comparative biology and taxonomic classification.</title>
        <authorList>
            <person name="Goeker M."/>
        </authorList>
    </citation>
    <scope>NUCLEOTIDE SEQUENCE [LARGE SCALE GENOMIC DNA]</scope>
    <source>
        <strain evidence="2 3">DSM 100059</strain>
    </source>
</reference>
<gene>
    <name evidence="2" type="ORF">EDB95_4200</name>
</gene>
<evidence type="ECO:0000259" key="1">
    <source>
        <dbReference type="Pfam" id="PF01636"/>
    </source>
</evidence>
<keyword evidence="3" id="KW-1185">Reference proteome</keyword>
<evidence type="ECO:0000313" key="2">
    <source>
        <dbReference type="EMBL" id="TDW96372.1"/>
    </source>
</evidence>
<dbReference type="InterPro" id="IPR011009">
    <property type="entry name" value="Kinase-like_dom_sf"/>
</dbReference>
<feature type="domain" description="Aminoglycoside phosphotransferase" evidence="1">
    <location>
        <begin position="111"/>
        <end position="234"/>
    </location>
</feature>
<dbReference type="GO" id="GO:0016740">
    <property type="term" value="F:transferase activity"/>
    <property type="evidence" value="ECO:0007669"/>
    <property type="project" value="UniProtKB-KW"/>
</dbReference>
<dbReference type="Proteomes" id="UP000294498">
    <property type="component" value="Unassembled WGS sequence"/>
</dbReference>
<sequence>MLPPQYLLDIVEDMVGKKSTRWTVPDCGLSAALRYSVQFEDNSRVFVKAATDDDTEEWLRTEHFVLSSLRESFIPHVIGWVDTPPVLISQDLSHAYWPASHGGTTWRAGDMELLLDGLKVLSSVPAPPGLQELQNRKTSIWSRIAGDPEALLRLKICPESWLEQSIDALIKAEVSLDVTGEQLVHGDVRSDNICFLDGQIVFVDWSHASRGYGRHDLATLLPTLHLEGGPAPYLVMPDGGGEAAMGCAGHIYRLSADRQMPDWLKNVFKRLIAIELQWAAQCLELDAPF</sequence>
<dbReference type="Pfam" id="PF01636">
    <property type="entry name" value="APH"/>
    <property type="match status" value="1"/>
</dbReference>
<organism evidence="2 3">
    <name type="scientific">Dinghuibacter silviterrae</name>
    <dbReference type="NCBI Taxonomy" id="1539049"/>
    <lineage>
        <taxon>Bacteria</taxon>
        <taxon>Pseudomonadati</taxon>
        <taxon>Bacteroidota</taxon>
        <taxon>Chitinophagia</taxon>
        <taxon>Chitinophagales</taxon>
        <taxon>Chitinophagaceae</taxon>
        <taxon>Dinghuibacter</taxon>
    </lineage>
</organism>
<dbReference type="AlphaFoldDB" id="A0A4V3GKP2"/>
<name>A0A4V3GKP2_9BACT</name>
<proteinExistence type="predicted"/>
<accession>A0A4V3GKP2</accession>
<evidence type="ECO:0000313" key="3">
    <source>
        <dbReference type="Proteomes" id="UP000294498"/>
    </source>
</evidence>
<protein>
    <submittedName>
        <fullName evidence="2">Phosphotransferase family enzyme</fullName>
    </submittedName>
</protein>
<comment type="caution">
    <text evidence="2">The sequence shown here is derived from an EMBL/GenBank/DDBJ whole genome shotgun (WGS) entry which is preliminary data.</text>
</comment>
<dbReference type="Gene3D" id="3.90.1200.10">
    <property type="match status" value="1"/>
</dbReference>